<keyword evidence="6" id="KW-1185">Reference proteome</keyword>
<dbReference type="Pfam" id="PF07690">
    <property type="entry name" value="MFS_1"/>
    <property type="match status" value="2"/>
</dbReference>
<gene>
    <name evidence="5" type="ORF">BaRGS_00021867</name>
</gene>
<dbReference type="InterPro" id="IPR011701">
    <property type="entry name" value="MFS"/>
</dbReference>
<dbReference type="EMBL" id="JACVVK020000172">
    <property type="protein sequence ID" value="KAK7486896.1"/>
    <property type="molecule type" value="Genomic_DNA"/>
</dbReference>
<evidence type="ECO:0000313" key="6">
    <source>
        <dbReference type="Proteomes" id="UP001519460"/>
    </source>
</evidence>
<feature type="compositionally biased region" description="Low complexity" evidence="2">
    <location>
        <begin position="232"/>
        <end position="242"/>
    </location>
</feature>
<evidence type="ECO:0000256" key="2">
    <source>
        <dbReference type="SAM" id="MobiDB-lite"/>
    </source>
</evidence>
<feature type="transmembrane region" description="Helical" evidence="3">
    <location>
        <begin position="168"/>
        <end position="189"/>
    </location>
</feature>
<dbReference type="PANTHER" id="PTHR11360:SF284">
    <property type="entry name" value="EG:103B4.3 PROTEIN-RELATED"/>
    <property type="match status" value="1"/>
</dbReference>
<dbReference type="SUPFAM" id="SSF103473">
    <property type="entry name" value="MFS general substrate transporter"/>
    <property type="match status" value="1"/>
</dbReference>
<feature type="transmembrane region" description="Helical" evidence="3">
    <location>
        <begin position="12"/>
        <end position="36"/>
    </location>
</feature>
<feature type="transmembrane region" description="Helical" evidence="3">
    <location>
        <begin position="346"/>
        <end position="368"/>
    </location>
</feature>
<evidence type="ECO:0000256" key="1">
    <source>
        <dbReference type="ARBA" id="ARBA00004141"/>
    </source>
</evidence>
<dbReference type="InterPro" id="IPR036259">
    <property type="entry name" value="MFS_trans_sf"/>
</dbReference>
<evidence type="ECO:0000313" key="5">
    <source>
        <dbReference type="EMBL" id="KAK7486896.1"/>
    </source>
</evidence>
<dbReference type="GO" id="GO:0016020">
    <property type="term" value="C:membrane"/>
    <property type="evidence" value="ECO:0007669"/>
    <property type="project" value="UniProtKB-SubCell"/>
</dbReference>
<feature type="transmembrane region" description="Helical" evidence="3">
    <location>
        <begin position="437"/>
        <end position="456"/>
    </location>
</feature>
<proteinExistence type="predicted"/>
<dbReference type="InterPro" id="IPR050327">
    <property type="entry name" value="Proton-linked_MCT"/>
</dbReference>
<feature type="domain" description="Major facilitator superfamily (MFS) profile" evidence="4">
    <location>
        <begin position="15"/>
        <end position="527"/>
    </location>
</feature>
<comment type="caution">
    <text evidence="5">The sequence shown here is derived from an EMBL/GenBank/DDBJ whole genome shotgun (WGS) entry which is preliminary data.</text>
</comment>
<reference evidence="5 6" key="1">
    <citation type="journal article" date="2023" name="Sci. Data">
        <title>Genome assembly of the Korean intertidal mud-creeper Batillaria attramentaria.</title>
        <authorList>
            <person name="Patra A.K."/>
            <person name="Ho P.T."/>
            <person name="Jun S."/>
            <person name="Lee S.J."/>
            <person name="Kim Y."/>
            <person name="Won Y.J."/>
        </authorList>
    </citation>
    <scope>NUCLEOTIDE SEQUENCE [LARGE SCALE GENOMIC DNA]</scope>
    <source>
        <strain evidence="5">Wonlab-2016</strain>
    </source>
</reference>
<dbReference type="InterPro" id="IPR020846">
    <property type="entry name" value="MFS_dom"/>
</dbReference>
<dbReference type="Gene3D" id="1.20.1250.20">
    <property type="entry name" value="MFS general substrate transporter like domains"/>
    <property type="match status" value="2"/>
</dbReference>
<organism evidence="5 6">
    <name type="scientific">Batillaria attramentaria</name>
    <dbReference type="NCBI Taxonomy" id="370345"/>
    <lineage>
        <taxon>Eukaryota</taxon>
        <taxon>Metazoa</taxon>
        <taxon>Spiralia</taxon>
        <taxon>Lophotrochozoa</taxon>
        <taxon>Mollusca</taxon>
        <taxon>Gastropoda</taxon>
        <taxon>Caenogastropoda</taxon>
        <taxon>Sorbeoconcha</taxon>
        <taxon>Cerithioidea</taxon>
        <taxon>Batillariidae</taxon>
        <taxon>Batillaria</taxon>
    </lineage>
</organism>
<sequence length="561" mass="59992">MDKSRDIDGGWAWVVMCACAVSSFMVSGMAVLAGMFQSVFLKEFDGGLVFTSWITALFASLMQLGGVLSGLVCRIYGCRMAVMSGGVFLTLGLLLSSLTGSPATLLLTFGISGGLGLGLIFSANIVAVNLSFVRYRPLATGVVFAGGGVGMMGMPLLCQYLLDTYRWRMSLVILAAMSAQILVVGSTLFPADARAAGIGSECRRVWKPCRCRRRHKRGHSETDVITRDKQTSRTSISRGTTSLDTDASEHLVEKSENTWDKKQNKELDTGTVEEHSRLLVPSHDSVPCTPPNQAHDDAKIKDDATENVAMLLQNPESNTNFDPEIQECSETSTCSRYCTAITNPSLVLIYLEMCLYNAAIGIVLIHFVNFCLERGTDGSSVSVGFSAHGLGLAVGRILVGIMGQDRSIDPLVVFVGLAFVTALLMLITPLIAATSTIQIIDMAFLGMYSASGYSVLPEITIHCASLDTLSEAFGIESLSGGIGYLVAPPIAGWLVDVTKSYSNAIFLAALLRFFGALSIMSVSLTRPKWAPTPLPADKEIAVDGVSLNSSLETPHTNTDLG</sequence>
<dbReference type="PROSITE" id="PS51257">
    <property type="entry name" value="PROKAR_LIPOPROTEIN"/>
    <property type="match status" value="1"/>
</dbReference>
<keyword evidence="3" id="KW-1133">Transmembrane helix</keyword>
<feature type="compositionally biased region" description="Basic and acidic residues" evidence="2">
    <location>
        <begin position="247"/>
        <end position="268"/>
    </location>
</feature>
<feature type="compositionally biased region" description="Basic and acidic residues" evidence="2">
    <location>
        <begin position="219"/>
        <end position="231"/>
    </location>
</feature>
<comment type="subcellular location">
    <subcellularLocation>
        <location evidence="1">Membrane</location>
        <topology evidence="1">Multi-pass membrane protein</topology>
    </subcellularLocation>
</comment>
<name>A0ABD0KI53_9CAEN</name>
<feature type="transmembrane region" description="Helical" evidence="3">
    <location>
        <begin position="501"/>
        <end position="524"/>
    </location>
</feature>
<feature type="region of interest" description="Disordered" evidence="2">
    <location>
        <begin position="217"/>
        <end position="268"/>
    </location>
</feature>
<keyword evidence="3" id="KW-0472">Membrane</keyword>
<dbReference type="PANTHER" id="PTHR11360">
    <property type="entry name" value="MONOCARBOXYLATE TRANSPORTER"/>
    <property type="match status" value="1"/>
</dbReference>
<feature type="transmembrane region" description="Helical" evidence="3">
    <location>
        <begin position="48"/>
        <end position="73"/>
    </location>
</feature>
<feature type="transmembrane region" description="Helical" evidence="3">
    <location>
        <begin position="477"/>
        <end position="495"/>
    </location>
</feature>
<evidence type="ECO:0000256" key="3">
    <source>
        <dbReference type="SAM" id="Phobius"/>
    </source>
</evidence>
<dbReference type="Proteomes" id="UP001519460">
    <property type="component" value="Unassembled WGS sequence"/>
</dbReference>
<accession>A0ABD0KI53</accession>
<keyword evidence="3" id="KW-0812">Transmembrane</keyword>
<feature type="transmembrane region" description="Helical" evidence="3">
    <location>
        <begin position="380"/>
        <end position="399"/>
    </location>
</feature>
<feature type="transmembrane region" description="Helical" evidence="3">
    <location>
        <begin position="80"/>
        <end position="99"/>
    </location>
</feature>
<protein>
    <recommendedName>
        <fullName evidence="4">Major facilitator superfamily (MFS) profile domain-containing protein</fullName>
    </recommendedName>
</protein>
<dbReference type="AlphaFoldDB" id="A0ABD0KI53"/>
<feature type="transmembrane region" description="Helical" evidence="3">
    <location>
        <begin position="105"/>
        <end position="126"/>
    </location>
</feature>
<feature type="transmembrane region" description="Helical" evidence="3">
    <location>
        <begin position="138"/>
        <end position="162"/>
    </location>
</feature>
<dbReference type="PROSITE" id="PS50850">
    <property type="entry name" value="MFS"/>
    <property type="match status" value="1"/>
</dbReference>
<evidence type="ECO:0000259" key="4">
    <source>
        <dbReference type="PROSITE" id="PS50850"/>
    </source>
</evidence>
<feature type="transmembrane region" description="Helical" evidence="3">
    <location>
        <begin position="411"/>
        <end position="431"/>
    </location>
</feature>